<organism evidence="1 2">
    <name type="scientific">Clonostachys rosea f. rosea IK726</name>
    <dbReference type="NCBI Taxonomy" id="1349383"/>
    <lineage>
        <taxon>Eukaryota</taxon>
        <taxon>Fungi</taxon>
        <taxon>Dikarya</taxon>
        <taxon>Ascomycota</taxon>
        <taxon>Pezizomycotina</taxon>
        <taxon>Sordariomycetes</taxon>
        <taxon>Hypocreomycetidae</taxon>
        <taxon>Hypocreales</taxon>
        <taxon>Bionectriaceae</taxon>
        <taxon>Clonostachys</taxon>
    </lineage>
</organism>
<accession>A0ACA9UU23</accession>
<evidence type="ECO:0000313" key="1">
    <source>
        <dbReference type="EMBL" id="CAG9956565.1"/>
    </source>
</evidence>
<evidence type="ECO:0000313" key="2">
    <source>
        <dbReference type="Proteomes" id="UP000836387"/>
    </source>
</evidence>
<name>A0ACA9UU23_BIOOC</name>
<reference evidence="1" key="2">
    <citation type="submission" date="2021-10" db="EMBL/GenBank/DDBJ databases">
        <authorList>
            <person name="Piombo E."/>
        </authorList>
    </citation>
    <scope>NUCLEOTIDE SEQUENCE</scope>
</reference>
<proteinExistence type="predicted"/>
<reference evidence="1" key="1">
    <citation type="submission" date="2020-04" db="EMBL/GenBank/DDBJ databases">
        <authorList>
            <person name="Broberg M."/>
        </authorList>
    </citation>
    <scope>NUCLEOTIDE SEQUENCE</scope>
</reference>
<dbReference type="Proteomes" id="UP000836387">
    <property type="component" value="Unassembled WGS sequence"/>
</dbReference>
<keyword evidence="2" id="KW-1185">Reference proteome</keyword>
<dbReference type="EMBL" id="CADEHS020000645">
    <property type="protein sequence ID" value="CAG9956565.1"/>
    <property type="molecule type" value="Genomic_DNA"/>
</dbReference>
<comment type="caution">
    <text evidence="1">The sequence shown here is derived from an EMBL/GenBank/DDBJ whole genome shotgun (WGS) entry which is preliminary data.</text>
</comment>
<protein>
    <submittedName>
        <fullName evidence="1">Uncharacterized protein</fullName>
    </submittedName>
</protein>
<sequence>MDLYTELQPNETLCVEFTKAMQELGIKFLYDTNRKDVQTYSTDIASITAAHDAALASTKGIGFAGLSILLDDAITSQVQEGELY</sequence>
<gene>
    <name evidence="1" type="ORF">CRV2_00008476</name>
</gene>